<name>A0AAW1XAA6_RUBAR</name>
<sequence length="120" mass="13041">MNPKLAESTRPEEFPVVLKPSMEAMRIAIEAAEVDPRRTLFLDDNIRNVAAGRAVGLRTVLVGKTVKSKEADYVLENVKNLAQSISDVWVGGSDGSIQRISSTRSDIEVDSIRTTTAVVA</sequence>
<evidence type="ECO:0000313" key="2">
    <source>
        <dbReference type="Proteomes" id="UP001457282"/>
    </source>
</evidence>
<gene>
    <name evidence="1" type="ORF">M0R45_020555</name>
</gene>
<dbReference type="NCBIfam" id="TIGR01509">
    <property type="entry name" value="HAD-SF-IA-v3"/>
    <property type="match status" value="1"/>
</dbReference>
<dbReference type="PANTHER" id="PTHR12725">
    <property type="entry name" value="HALOACID DEHALOGENASE-LIKE HYDROLASE"/>
    <property type="match status" value="1"/>
</dbReference>
<evidence type="ECO:0000313" key="1">
    <source>
        <dbReference type="EMBL" id="KAK9933355.1"/>
    </source>
</evidence>
<dbReference type="Pfam" id="PF13242">
    <property type="entry name" value="Hydrolase_like"/>
    <property type="match status" value="1"/>
</dbReference>
<organism evidence="1 2">
    <name type="scientific">Rubus argutus</name>
    <name type="common">Southern blackberry</name>
    <dbReference type="NCBI Taxonomy" id="59490"/>
    <lineage>
        <taxon>Eukaryota</taxon>
        <taxon>Viridiplantae</taxon>
        <taxon>Streptophyta</taxon>
        <taxon>Embryophyta</taxon>
        <taxon>Tracheophyta</taxon>
        <taxon>Spermatophyta</taxon>
        <taxon>Magnoliopsida</taxon>
        <taxon>eudicotyledons</taxon>
        <taxon>Gunneridae</taxon>
        <taxon>Pentapetalae</taxon>
        <taxon>rosids</taxon>
        <taxon>fabids</taxon>
        <taxon>Rosales</taxon>
        <taxon>Rosaceae</taxon>
        <taxon>Rosoideae</taxon>
        <taxon>Rosoideae incertae sedis</taxon>
        <taxon>Rubus</taxon>
    </lineage>
</organism>
<keyword evidence="2" id="KW-1185">Reference proteome</keyword>
<dbReference type="SUPFAM" id="SSF56784">
    <property type="entry name" value="HAD-like"/>
    <property type="match status" value="1"/>
</dbReference>
<dbReference type="PANTHER" id="PTHR12725:SF81">
    <property type="entry name" value="OS03G0701200 PROTEIN"/>
    <property type="match status" value="1"/>
</dbReference>
<dbReference type="InterPro" id="IPR023214">
    <property type="entry name" value="HAD_sf"/>
</dbReference>
<dbReference type="EMBL" id="JBEDUW010000004">
    <property type="protein sequence ID" value="KAK9933355.1"/>
    <property type="molecule type" value="Genomic_DNA"/>
</dbReference>
<proteinExistence type="predicted"/>
<dbReference type="Proteomes" id="UP001457282">
    <property type="component" value="Unassembled WGS sequence"/>
</dbReference>
<dbReference type="InterPro" id="IPR006439">
    <property type="entry name" value="HAD-SF_hydro_IA"/>
</dbReference>
<protein>
    <submittedName>
        <fullName evidence="1">Uncharacterized protein</fullName>
    </submittedName>
</protein>
<dbReference type="InterPro" id="IPR036412">
    <property type="entry name" value="HAD-like_sf"/>
</dbReference>
<reference evidence="1 2" key="1">
    <citation type="journal article" date="2023" name="G3 (Bethesda)">
        <title>A chromosome-length genome assembly and annotation of blackberry (Rubus argutus, cv. 'Hillquist').</title>
        <authorList>
            <person name="Bruna T."/>
            <person name="Aryal R."/>
            <person name="Dudchenko O."/>
            <person name="Sargent D.J."/>
            <person name="Mead D."/>
            <person name="Buti M."/>
            <person name="Cavallini A."/>
            <person name="Hytonen T."/>
            <person name="Andres J."/>
            <person name="Pham M."/>
            <person name="Weisz D."/>
            <person name="Mascagni F."/>
            <person name="Usai G."/>
            <person name="Natali L."/>
            <person name="Bassil N."/>
            <person name="Fernandez G.E."/>
            <person name="Lomsadze A."/>
            <person name="Armour M."/>
            <person name="Olukolu B."/>
            <person name="Poorten T."/>
            <person name="Britton C."/>
            <person name="Davik J."/>
            <person name="Ashrafi H."/>
            <person name="Aiden E.L."/>
            <person name="Borodovsky M."/>
            <person name="Worthington M."/>
        </authorList>
    </citation>
    <scope>NUCLEOTIDE SEQUENCE [LARGE SCALE GENOMIC DNA]</scope>
    <source>
        <strain evidence="1">PI 553951</strain>
    </source>
</reference>
<accession>A0AAW1XAA6</accession>
<comment type="caution">
    <text evidence="1">The sequence shown here is derived from an EMBL/GenBank/DDBJ whole genome shotgun (WGS) entry which is preliminary data.</text>
</comment>
<dbReference type="AlphaFoldDB" id="A0AAW1XAA6"/>
<dbReference type="Gene3D" id="3.40.50.1000">
    <property type="entry name" value="HAD superfamily/HAD-like"/>
    <property type="match status" value="1"/>
</dbReference>